<name>A0ABM4VSS6_COFAR</name>
<evidence type="ECO:0000313" key="2">
    <source>
        <dbReference type="RefSeq" id="XP_071922589.1"/>
    </source>
</evidence>
<protein>
    <submittedName>
        <fullName evidence="2">Uncharacterized protein</fullName>
    </submittedName>
</protein>
<dbReference type="Gene3D" id="2.40.70.10">
    <property type="entry name" value="Acid Proteases"/>
    <property type="match status" value="1"/>
</dbReference>
<reference evidence="2" key="1">
    <citation type="submission" date="2025-08" db="UniProtKB">
        <authorList>
            <consortium name="RefSeq"/>
        </authorList>
    </citation>
    <scope>IDENTIFICATION</scope>
    <source>
        <tissue evidence="2">Leaves</tissue>
    </source>
</reference>
<proteinExistence type="predicted"/>
<sequence length="361" mass="40855">MRRSPRDGSPGYVSNITWVINTITESPTEKDSQNSRRRTYRQANPNHVEASFRFTKTITYGPGDPVPTVSSSHEILVIELLTNNYIMKKVYVDPESSVDVMYYRTFECLKLTRDQLVPVKTPLVGFGGHVVHSEGMIMLTVTVGQHLWCRIVPVNFVVVKADSTYNLLMGQPILNALRAVYSTYHISFKFLTPAGIAELHRPSTLGKPQRLETGDEVEEISLDPSTPERTISIGTSLPVPLNGEMVNLLKNYQNVFVWIAEQDVGAPHHLMLHEMNVDPRAKPVKQKRRYFGPKRNKAVAEDIDKLLPARMIKEIGISEEDQEKTAIFTNQGVYCYTTMPFGLKNAGTTYQQLINRVFKSR</sequence>
<dbReference type="GeneID" id="140014861"/>
<organism evidence="1 2">
    <name type="scientific">Coffea arabica</name>
    <name type="common">Arabian coffee</name>
    <dbReference type="NCBI Taxonomy" id="13443"/>
    <lineage>
        <taxon>Eukaryota</taxon>
        <taxon>Viridiplantae</taxon>
        <taxon>Streptophyta</taxon>
        <taxon>Embryophyta</taxon>
        <taxon>Tracheophyta</taxon>
        <taxon>Spermatophyta</taxon>
        <taxon>Magnoliopsida</taxon>
        <taxon>eudicotyledons</taxon>
        <taxon>Gunneridae</taxon>
        <taxon>Pentapetalae</taxon>
        <taxon>asterids</taxon>
        <taxon>lamiids</taxon>
        <taxon>Gentianales</taxon>
        <taxon>Rubiaceae</taxon>
        <taxon>Ixoroideae</taxon>
        <taxon>Gardenieae complex</taxon>
        <taxon>Bertiereae - Coffeeae clade</taxon>
        <taxon>Coffeeae</taxon>
        <taxon>Coffea</taxon>
    </lineage>
</organism>
<dbReference type="RefSeq" id="XP_071922589.1">
    <property type="nucleotide sequence ID" value="XM_072066488.1"/>
</dbReference>
<gene>
    <name evidence="2" type="primary">LOC140014861</name>
</gene>
<evidence type="ECO:0000313" key="1">
    <source>
        <dbReference type="Proteomes" id="UP001652660"/>
    </source>
</evidence>
<dbReference type="InterPro" id="IPR043128">
    <property type="entry name" value="Rev_trsase/Diguanyl_cyclase"/>
</dbReference>
<dbReference type="InterPro" id="IPR021109">
    <property type="entry name" value="Peptidase_aspartic_dom_sf"/>
</dbReference>
<accession>A0ABM4VSS6</accession>
<dbReference type="PANTHER" id="PTHR33240">
    <property type="entry name" value="OS08G0508500 PROTEIN"/>
    <property type="match status" value="1"/>
</dbReference>
<dbReference type="InterPro" id="IPR043502">
    <property type="entry name" value="DNA/RNA_pol_sf"/>
</dbReference>
<dbReference type="CDD" id="cd00303">
    <property type="entry name" value="retropepsin_like"/>
    <property type="match status" value="1"/>
</dbReference>
<keyword evidence="1" id="KW-1185">Reference proteome</keyword>
<dbReference type="Proteomes" id="UP001652660">
    <property type="component" value="Chromosome 9e"/>
</dbReference>
<dbReference type="PANTHER" id="PTHR33240:SF16">
    <property type="match status" value="1"/>
</dbReference>
<dbReference type="SUPFAM" id="SSF56672">
    <property type="entry name" value="DNA/RNA polymerases"/>
    <property type="match status" value="1"/>
</dbReference>
<dbReference type="Gene3D" id="3.10.10.10">
    <property type="entry name" value="HIV Type 1 Reverse Transcriptase, subunit A, domain 1"/>
    <property type="match status" value="1"/>
</dbReference>
<dbReference type="Gene3D" id="3.30.70.270">
    <property type="match status" value="1"/>
</dbReference>